<dbReference type="EMBL" id="RDQH01000328">
    <property type="protein sequence ID" value="RXI04975.1"/>
    <property type="molecule type" value="Genomic_DNA"/>
</dbReference>
<gene>
    <name evidence="1" type="ORF">DVH24_006232</name>
</gene>
<organism evidence="1 2">
    <name type="scientific">Malus domestica</name>
    <name type="common">Apple</name>
    <name type="synonym">Pyrus malus</name>
    <dbReference type="NCBI Taxonomy" id="3750"/>
    <lineage>
        <taxon>Eukaryota</taxon>
        <taxon>Viridiplantae</taxon>
        <taxon>Streptophyta</taxon>
        <taxon>Embryophyta</taxon>
        <taxon>Tracheophyta</taxon>
        <taxon>Spermatophyta</taxon>
        <taxon>Magnoliopsida</taxon>
        <taxon>eudicotyledons</taxon>
        <taxon>Gunneridae</taxon>
        <taxon>Pentapetalae</taxon>
        <taxon>rosids</taxon>
        <taxon>fabids</taxon>
        <taxon>Rosales</taxon>
        <taxon>Rosaceae</taxon>
        <taxon>Amygdaloideae</taxon>
        <taxon>Maleae</taxon>
        <taxon>Malus</taxon>
    </lineage>
</organism>
<accession>A0A498KGT0</accession>
<name>A0A498KGT0_MALDO</name>
<dbReference type="Proteomes" id="UP000290289">
    <property type="component" value="Chromosome 2"/>
</dbReference>
<reference evidence="1 2" key="1">
    <citation type="submission" date="2018-10" db="EMBL/GenBank/DDBJ databases">
        <title>A high-quality apple genome assembly.</title>
        <authorList>
            <person name="Hu J."/>
        </authorList>
    </citation>
    <scope>NUCLEOTIDE SEQUENCE [LARGE SCALE GENOMIC DNA]</scope>
    <source>
        <strain evidence="2">cv. HFTH1</strain>
        <tissue evidence="1">Young leaf</tissue>
    </source>
</reference>
<dbReference type="AlphaFoldDB" id="A0A498KGT0"/>
<keyword evidence="2" id="KW-1185">Reference proteome</keyword>
<evidence type="ECO:0000313" key="1">
    <source>
        <dbReference type="EMBL" id="RXI04975.1"/>
    </source>
</evidence>
<sequence>MKIDDSDRSSSHDIVLGNEQFDHILSFPTNLFNRIGGMVDVRVSFTAVQRESLRDSGLFPYSSTIAFTNFQEHIKFPQNISRELGISFSHNMDDEYKKLIHRITPPSCIHNCPREYNKRSIFPLEAPQVRNKSVIQLHSWHITLERSIFHWKHLKLGTSLLSNYIHGI</sequence>
<protein>
    <submittedName>
        <fullName evidence="1">Uncharacterized protein</fullName>
    </submittedName>
</protein>
<proteinExistence type="predicted"/>
<comment type="caution">
    <text evidence="1">The sequence shown here is derived from an EMBL/GenBank/DDBJ whole genome shotgun (WGS) entry which is preliminary data.</text>
</comment>
<evidence type="ECO:0000313" key="2">
    <source>
        <dbReference type="Proteomes" id="UP000290289"/>
    </source>
</evidence>